<comment type="caution">
    <text evidence="10">The sequence shown here is derived from an EMBL/GenBank/DDBJ whole genome shotgun (WGS) entry which is preliminary data.</text>
</comment>
<dbReference type="CDD" id="cd11061">
    <property type="entry name" value="CYP67-like"/>
    <property type="match status" value="1"/>
</dbReference>
<reference evidence="10 11" key="1">
    <citation type="submission" date="2019-02" db="EMBL/GenBank/DDBJ databases">
        <title>Genome sequencing of the rare red list fungi Phlebia centrifuga.</title>
        <authorList>
            <person name="Buettner E."/>
            <person name="Kellner H."/>
        </authorList>
    </citation>
    <scope>NUCLEOTIDE SEQUENCE [LARGE SCALE GENOMIC DNA]</scope>
    <source>
        <strain evidence="10 11">DSM 108282</strain>
    </source>
</reference>
<keyword evidence="7" id="KW-0503">Monooxygenase</keyword>
<evidence type="ECO:0000313" key="11">
    <source>
        <dbReference type="Proteomes" id="UP000309038"/>
    </source>
</evidence>
<evidence type="ECO:0000256" key="9">
    <source>
        <dbReference type="SAM" id="Phobius"/>
    </source>
</evidence>
<feature type="transmembrane region" description="Helical" evidence="9">
    <location>
        <begin position="15"/>
        <end position="32"/>
    </location>
</feature>
<dbReference type="Proteomes" id="UP000309038">
    <property type="component" value="Unassembled WGS sequence"/>
</dbReference>
<keyword evidence="9" id="KW-0472">Membrane</keyword>
<dbReference type="PANTHER" id="PTHR24305">
    <property type="entry name" value="CYTOCHROME P450"/>
    <property type="match status" value="1"/>
</dbReference>
<keyword evidence="9" id="KW-1133">Transmembrane helix</keyword>
<protein>
    <recommendedName>
        <fullName evidence="12">Cytochrome P450</fullName>
    </recommendedName>
</protein>
<feature type="transmembrane region" description="Helical" evidence="9">
    <location>
        <begin position="39"/>
        <end position="61"/>
    </location>
</feature>
<accession>A0A4S4KCA6</accession>
<dbReference type="GO" id="GO:0020037">
    <property type="term" value="F:heme binding"/>
    <property type="evidence" value="ECO:0007669"/>
    <property type="project" value="InterPro"/>
</dbReference>
<dbReference type="InterPro" id="IPR001128">
    <property type="entry name" value="Cyt_P450"/>
</dbReference>
<keyword evidence="9" id="KW-0812">Transmembrane</keyword>
<dbReference type="Pfam" id="PF00067">
    <property type="entry name" value="p450"/>
    <property type="match status" value="1"/>
</dbReference>
<dbReference type="GO" id="GO:0016705">
    <property type="term" value="F:oxidoreductase activity, acting on paired donors, with incorporation or reduction of molecular oxygen"/>
    <property type="evidence" value="ECO:0007669"/>
    <property type="project" value="InterPro"/>
</dbReference>
<evidence type="ECO:0000256" key="2">
    <source>
        <dbReference type="ARBA" id="ARBA00005179"/>
    </source>
</evidence>
<keyword evidence="8" id="KW-0349">Heme</keyword>
<evidence type="ECO:0000256" key="1">
    <source>
        <dbReference type="ARBA" id="ARBA00001971"/>
    </source>
</evidence>
<dbReference type="InterPro" id="IPR002401">
    <property type="entry name" value="Cyt_P450_E_grp-I"/>
</dbReference>
<keyword evidence="4 8" id="KW-0479">Metal-binding</keyword>
<evidence type="ECO:0000256" key="8">
    <source>
        <dbReference type="PIRSR" id="PIRSR602401-1"/>
    </source>
</evidence>
<name>A0A4S4KCA6_9APHY</name>
<dbReference type="PANTHER" id="PTHR24305:SF187">
    <property type="entry name" value="P450, PUTATIVE (EUROFUNG)-RELATED"/>
    <property type="match status" value="1"/>
</dbReference>
<dbReference type="Gene3D" id="1.10.630.10">
    <property type="entry name" value="Cytochrome P450"/>
    <property type="match status" value="1"/>
</dbReference>
<dbReference type="InterPro" id="IPR050121">
    <property type="entry name" value="Cytochrome_P450_monoxygenase"/>
</dbReference>
<dbReference type="EMBL" id="SGPJ01000297">
    <property type="protein sequence ID" value="THG95681.1"/>
    <property type="molecule type" value="Genomic_DNA"/>
</dbReference>
<sequence>MPTTLNTDLFVLEPQNVLLAVVGFSLTIHLIFKRYEPPSVIIQIVLLLAIPCLLSTMLFAHMNAFKAFIITFATYYFTLCSSIVLYRLSPFHPLARYPGPIMCKVSKIWLAYVASKGKQHLYIQDLHNRYGDAVRIGPNELSFNDANAVSAIMGSHGLPKGPNWGGRLFHNPIRSLIAIQDPREHLIRRKPWNRAFNTGSLKELQPLLAARVGQLVESVGKQEGVVDLSAWISFFTYDFMCDMAFGGGSEMMRDADPEGTWKKMEQGLSFALWLDHLPWLGYYAKVVQAAASDSFEFRTMAIKRIQERQRGGANRRDLMYFLTNEDIGGEQPVTRVLVADGILAIVAGSDTTSSVLSNAFFLLMTHPKVYERLQAEVDRYYPPGENALDSQHHPKMSYLDAVINETMRMCPAVMSGSQRTTMAGTGGKAIGSHFLPEGTQARLHFYSVQRDPRNFSDPNSFWPERWLIAGGHMAFSEKLVHNPNAFVPFSHGPANCVGKSLAMSEMRIVICQMMQKVNMKFAPGWNPQNWERDLEDRYVTKKGSLPVIIEKRG</sequence>
<keyword evidence="6 8" id="KW-0408">Iron</keyword>
<evidence type="ECO:0000256" key="3">
    <source>
        <dbReference type="ARBA" id="ARBA00010617"/>
    </source>
</evidence>
<comment type="pathway">
    <text evidence="2">Secondary metabolite biosynthesis.</text>
</comment>
<evidence type="ECO:0000256" key="6">
    <source>
        <dbReference type="ARBA" id="ARBA00023004"/>
    </source>
</evidence>
<evidence type="ECO:0000313" key="10">
    <source>
        <dbReference type="EMBL" id="THG95681.1"/>
    </source>
</evidence>
<proteinExistence type="inferred from homology"/>
<evidence type="ECO:0008006" key="12">
    <source>
        <dbReference type="Google" id="ProtNLM"/>
    </source>
</evidence>
<dbReference type="PRINTS" id="PR00385">
    <property type="entry name" value="P450"/>
</dbReference>
<dbReference type="AlphaFoldDB" id="A0A4S4KCA6"/>
<evidence type="ECO:0000256" key="4">
    <source>
        <dbReference type="ARBA" id="ARBA00022723"/>
    </source>
</evidence>
<feature type="binding site" description="axial binding residue" evidence="8">
    <location>
        <position position="496"/>
    </location>
    <ligand>
        <name>heme</name>
        <dbReference type="ChEBI" id="CHEBI:30413"/>
    </ligand>
    <ligandPart>
        <name>Fe</name>
        <dbReference type="ChEBI" id="CHEBI:18248"/>
    </ligandPart>
</feature>
<keyword evidence="5" id="KW-0560">Oxidoreductase</keyword>
<feature type="transmembrane region" description="Helical" evidence="9">
    <location>
        <begin position="67"/>
        <end position="86"/>
    </location>
</feature>
<organism evidence="10 11">
    <name type="scientific">Hermanssonia centrifuga</name>
    <dbReference type="NCBI Taxonomy" id="98765"/>
    <lineage>
        <taxon>Eukaryota</taxon>
        <taxon>Fungi</taxon>
        <taxon>Dikarya</taxon>
        <taxon>Basidiomycota</taxon>
        <taxon>Agaricomycotina</taxon>
        <taxon>Agaricomycetes</taxon>
        <taxon>Polyporales</taxon>
        <taxon>Meruliaceae</taxon>
        <taxon>Hermanssonia</taxon>
    </lineage>
</organism>
<dbReference type="PRINTS" id="PR00463">
    <property type="entry name" value="EP450I"/>
</dbReference>
<keyword evidence="11" id="KW-1185">Reference proteome</keyword>
<evidence type="ECO:0000256" key="5">
    <source>
        <dbReference type="ARBA" id="ARBA00023002"/>
    </source>
</evidence>
<dbReference type="GO" id="GO:0004497">
    <property type="term" value="F:monooxygenase activity"/>
    <property type="evidence" value="ECO:0007669"/>
    <property type="project" value="UniProtKB-KW"/>
</dbReference>
<comment type="cofactor">
    <cofactor evidence="1 8">
        <name>heme</name>
        <dbReference type="ChEBI" id="CHEBI:30413"/>
    </cofactor>
</comment>
<dbReference type="InterPro" id="IPR036396">
    <property type="entry name" value="Cyt_P450_sf"/>
</dbReference>
<dbReference type="SUPFAM" id="SSF48264">
    <property type="entry name" value="Cytochrome P450"/>
    <property type="match status" value="1"/>
</dbReference>
<gene>
    <name evidence="10" type="ORF">EW026_g6018</name>
</gene>
<dbReference type="GO" id="GO:0005506">
    <property type="term" value="F:iron ion binding"/>
    <property type="evidence" value="ECO:0007669"/>
    <property type="project" value="InterPro"/>
</dbReference>
<evidence type="ECO:0000256" key="7">
    <source>
        <dbReference type="ARBA" id="ARBA00023033"/>
    </source>
</evidence>
<comment type="similarity">
    <text evidence="3">Belongs to the cytochrome P450 family.</text>
</comment>